<evidence type="ECO:0000313" key="4">
    <source>
        <dbReference type="EMBL" id="MBV3392876.1"/>
    </source>
</evidence>
<evidence type="ECO:0000313" key="6">
    <source>
        <dbReference type="Proteomes" id="UP001197492"/>
    </source>
</evidence>
<accession>A0AAW4MYF5</accession>
<dbReference type="InterPro" id="IPR017587">
    <property type="entry name" value="YqeC"/>
</dbReference>
<dbReference type="Pfam" id="PF02625">
    <property type="entry name" value="XdhC_CoxI"/>
    <property type="match status" value="1"/>
</dbReference>
<dbReference type="NCBIfam" id="TIGR03172">
    <property type="entry name" value="selenium cofactor biosynthesis protein YqeC"/>
    <property type="match status" value="1"/>
</dbReference>
<dbReference type="Proteomes" id="UP001196408">
    <property type="component" value="Unassembled WGS sequence"/>
</dbReference>
<proteinExistence type="predicted"/>
<comment type="caution">
    <text evidence="3">The sequence shown here is derived from an EMBL/GenBank/DDBJ whole genome shotgun (WGS) entry which is preliminary data.</text>
</comment>
<reference evidence="3 6" key="1">
    <citation type="submission" date="2021-06" db="EMBL/GenBank/DDBJ databases">
        <title>Collection of gut derived symbiotic bacterial strains cultured from healthy donors.</title>
        <authorList>
            <person name="Lin H."/>
            <person name="Littmann E."/>
            <person name="Pamer E.G."/>
        </authorList>
    </citation>
    <scope>NUCLEOTIDE SEQUENCE</scope>
    <source>
        <strain evidence="4 6">MSK.21.70</strain>
        <strain evidence="3">MSK.21.82</strain>
    </source>
</reference>
<keyword evidence="6" id="KW-1185">Reference proteome</keyword>
<dbReference type="EMBL" id="JAHOEF010000034">
    <property type="protein sequence ID" value="MBV3382856.1"/>
    <property type="molecule type" value="Genomic_DNA"/>
</dbReference>
<protein>
    <submittedName>
        <fullName evidence="3">Selenium-dependent hydroxylase accessory protein YqeC</fullName>
    </submittedName>
</protein>
<dbReference type="AlphaFoldDB" id="A0AAW4MYF5"/>
<dbReference type="InterPro" id="IPR052698">
    <property type="entry name" value="MoCofactor_Util/Proc"/>
</dbReference>
<evidence type="ECO:0000259" key="1">
    <source>
        <dbReference type="Pfam" id="PF02625"/>
    </source>
</evidence>
<dbReference type="Pfam" id="PF19842">
    <property type="entry name" value="YqeC"/>
    <property type="match status" value="1"/>
</dbReference>
<dbReference type="InterPro" id="IPR027051">
    <property type="entry name" value="XdhC_Rossmann_dom"/>
</dbReference>
<gene>
    <name evidence="3" type="primary">yqeC</name>
    <name evidence="3" type="ORF">KSV97_06410</name>
    <name evidence="4" type="ORF">KSW06_06360</name>
</gene>
<evidence type="ECO:0000313" key="3">
    <source>
        <dbReference type="EMBL" id="MBV3382856.1"/>
    </source>
</evidence>
<dbReference type="Proteomes" id="UP001197492">
    <property type="component" value="Unassembled WGS sequence"/>
</dbReference>
<dbReference type="Pfam" id="PF13478">
    <property type="entry name" value="XdhC_C"/>
    <property type="match status" value="1"/>
</dbReference>
<sequence length="455" mass="51476">MIISIIGSGGKTTRMKELLHQYKEEGKTVLMTTSTHMRIEEDTLVDPTYEEIHEEIKNKGYAFAGNRFDESKIKALDQDLLNQLKKEVDVVLIEADGSRGMPLKVPADYEPVIDEDTDEIILITSMKGLGKRVKDVVHRYELLDLDPEKIVDGALIQQLVRYYIKRYPDAVIEVKQPEGLYQRTLASLIEHNVDVTCIQKEWFMPQPKLVLLGAGHVSQYVEKTAHLLDFYTIVIDNREEFANKNIFTEAQEVHCVNYEEAEQYFPKEENTCYVIMTRGHKDDKVCLKKALDQKALYVGMIGSKGKVKKTMDALIEEGYDESLLKQVHAPIGLPINSQTPAEIAISIMAEIIQIKNTHQYSTMTSDLYHTKEKGTLCIITFKEGSAPRGVGSMMLVTDEKIIETIGGGRVEYQAICDARNEEGIRSHHYELSNKEGATLGMICGGRNEVLFIPLK</sequence>
<name>A0AAW4MYF5_9FIRM</name>
<organism evidence="3 5">
    <name type="scientific">Catenibacterium mitsuokai</name>
    <dbReference type="NCBI Taxonomy" id="100886"/>
    <lineage>
        <taxon>Bacteria</taxon>
        <taxon>Bacillati</taxon>
        <taxon>Bacillota</taxon>
        <taxon>Erysipelotrichia</taxon>
        <taxon>Erysipelotrichales</taxon>
        <taxon>Coprobacillaceae</taxon>
        <taxon>Catenibacterium</taxon>
    </lineage>
</organism>
<dbReference type="RefSeq" id="WP_217747680.1">
    <property type="nucleotide sequence ID" value="NZ_JAHOEB010000032.1"/>
</dbReference>
<feature type="domain" description="XdhC Rossmann" evidence="2">
    <location>
        <begin position="209"/>
        <end position="351"/>
    </location>
</feature>
<evidence type="ECO:0000259" key="2">
    <source>
        <dbReference type="Pfam" id="PF13478"/>
    </source>
</evidence>
<dbReference type="InterPro" id="IPR003777">
    <property type="entry name" value="XdhC_CoxI"/>
</dbReference>
<dbReference type="PANTHER" id="PTHR30388:SF6">
    <property type="entry name" value="XANTHINE DEHYDROGENASE SUBUNIT A-RELATED"/>
    <property type="match status" value="1"/>
</dbReference>
<dbReference type="PANTHER" id="PTHR30388">
    <property type="entry name" value="ALDEHYDE OXIDOREDUCTASE MOLYBDENUM COFACTOR ASSEMBLY PROTEIN"/>
    <property type="match status" value="1"/>
</dbReference>
<dbReference type="EMBL" id="JAHOEL010000033">
    <property type="protein sequence ID" value="MBV3392876.1"/>
    <property type="molecule type" value="Genomic_DNA"/>
</dbReference>
<evidence type="ECO:0000313" key="5">
    <source>
        <dbReference type="Proteomes" id="UP001196408"/>
    </source>
</evidence>
<feature type="domain" description="XdhC- CoxI" evidence="1">
    <location>
        <begin position="370"/>
        <end position="420"/>
    </location>
</feature>